<reference evidence="1" key="1">
    <citation type="journal article" date="2021" name="Nat. Microbiol.">
        <title>Cocultivation of an ultrasmall environmental parasitic bacterium with lytic ability against bacteria associated with wastewater foams.</title>
        <authorList>
            <person name="Batinovic S."/>
            <person name="Rose J.J.A."/>
            <person name="Ratcliffe J."/>
            <person name="Seviour R.J."/>
            <person name="Petrovski S."/>
        </authorList>
    </citation>
    <scope>NUCLEOTIDE SEQUENCE</scope>
    <source>
        <strain evidence="1">JR1</strain>
    </source>
</reference>
<sequence>MKKLLFAVFAHPDDEAFGPSGTLVLETRSGTELHLITLTNGAAGINSESHIELGTVRLAEWQAAAELIGATATHHLGYDDGCLCNTTLIDAQQRIARIVRDIASQHGGEYEVEFMTIDDNGITGHIDHTVASRAATHAYYTLKSEGLALSRIRYACVSRDMFPTHNIDWIYMPAGRSLSEINETVDARAALDTVRDIIRCHHSQRGDGEAHLAAHGDQVAVNHFIIRT</sequence>
<evidence type="ECO:0000313" key="2">
    <source>
        <dbReference type="Proteomes" id="UP001059824"/>
    </source>
</evidence>
<dbReference type="EMBL" id="CP045921">
    <property type="protein sequence ID" value="QHN42382.1"/>
    <property type="molecule type" value="Genomic_DNA"/>
</dbReference>
<dbReference type="GO" id="GO:0016811">
    <property type="term" value="F:hydrolase activity, acting on carbon-nitrogen (but not peptide) bonds, in linear amides"/>
    <property type="evidence" value="ECO:0007669"/>
    <property type="project" value="TreeGrafter"/>
</dbReference>
<dbReference type="InterPro" id="IPR024078">
    <property type="entry name" value="LmbE-like_dom_sf"/>
</dbReference>
<dbReference type="Gene3D" id="3.40.50.10320">
    <property type="entry name" value="LmbE-like"/>
    <property type="match status" value="1"/>
</dbReference>
<name>A0A857ML89_9BACT</name>
<accession>A0A857ML89</accession>
<protein>
    <recommendedName>
        <fullName evidence="3">PIG-L family deacetylase</fullName>
    </recommendedName>
</protein>
<dbReference type="RefSeq" id="WP_260763679.1">
    <property type="nucleotide sequence ID" value="NZ_CP045921.1"/>
</dbReference>
<dbReference type="InterPro" id="IPR003737">
    <property type="entry name" value="GlcNAc_PI_deacetylase-related"/>
</dbReference>
<evidence type="ECO:0008006" key="3">
    <source>
        <dbReference type="Google" id="ProtNLM"/>
    </source>
</evidence>
<dbReference type="KEGG" id="mama:GII36_00720"/>
<dbReference type="AlphaFoldDB" id="A0A857ML89"/>
<dbReference type="PANTHER" id="PTHR12993">
    <property type="entry name" value="N-ACETYLGLUCOSAMINYL-PHOSPHATIDYLINOSITOL DE-N-ACETYLASE-RELATED"/>
    <property type="match status" value="1"/>
</dbReference>
<dbReference type="Proteomes" id="UP001059824">
    <property type="component" value="Chromosome"/>
</dbReference>
<proteinExistence type="predicted"/>
<evidence type="ECO:0000313" key="1">
    <source>
        <dbReference type="EMBL" id="QHN42382.1"/>
    </source>
</evidence>
<keyword evidence="2" id="KW-1185">Reference proteome</keyword>
<dbReference type="SUPFAM" id="SSF102588">
    <property type="entry name" value="LmbE-like"/>
    <property type="match status" value="1"/>
</dbReference>
<dbReference type="Pfam" id="PF02585">
    <property type="entry name" value="PIG-L"/>
    <property type="match status" value="1"/>
</dbReference>
<organism evidence="1 2">
    <name type="scientific">Candidatus Mycosynbacter amalyticus</name>
    <dbReference type="NCBI Taxonomy" id="2665156"/>
    <lineage>
        <taxon>Bacteria</taxon>
        <taxon>Candidatus Saccharimonadota</taxon>
        <taxon>Candidatus Saccharimonadota incertae sedis</taxon>
        <taxon>Candidatus Mycosynbacter</taxon>
    </lineage>
</organism>
<gene>
    <name evidence="1" type="ORF">GII36_00720</name>
</gene>
<dbReference type="PANTHER" id="PTHR12993:SF11">
    <property type="entry name" value="N-ACETYLGLUCOSAMINYL-PHOSPHATIDYLINOSITOL DE-N-ACETYLASE"/>
    <property type="match status" value="1"/>
</dbReference>